<organism evidence="2 3">
    <name type="scientific">Pseudogemmobacter lacusdianii</name>
    <dbReference type="NCBI Taxonomy" id="3069608"/>
    <lineage>
        <taxon>Bacteria</taxon>
        <taxon>Pseudomonadati</taxon>
        <taxon>Pseudomonadota</taxon>
        <taxon>Alphaproteobacteria</taxon>
        <taxon>Rhodobacterales</taxon>
        <taxon>Paracoccaceae</taxon>
        <taxon>Pseudogemmobacter</taxon>
    </lineage>
</organism>
<feature type="domain" description="YjiS-like" evidence="1">
    <location>
        <begin position="22"/>
        <end position="54"/>
    </location>
</feature>
<evidence type="ECO:0000259" key="1">
    <source>
        <dbReference type="Pfam" id="PF06568"/>
    </source>
</evidence>
<evidence type="ECO:0000313" key="3">
    <source>
        <dbReference type="Proteomes" id="UP001239680"/>
    </source>
</evidence>
<dbReference type="Pfam" id="PF06568">
    <property type="entry name" value="YjiS-like"/>
    <property type="match status" value="1"/>
</dbReference>
<keyword evidence="3" id="KW-1185">Reference proteome</keyword>
<proteinExistence type="predicted"/>
<dbReference type="EMBL" id="JAVDBT010000001">
    <property type="protein sequence ID" value="MDQ2065012.1"/>
    <property type="molecule type" value="Genomic_DNA"/>
</dbReference>
<comment type="caution">
    <text evidence="2">The sequence shown here is derived from an EMBL/GenBank/DDBJ whole genome shotgun (WGS) entry which is preliminary data.</text>
</comment>
<dbReference type="InterPro" id="IPR009506">
    <property type="entry name" value="YjiS-like"/>
</dbReference>
<dbReference type="Proteomes" id="UP001239680">
    <property type="component" value="Unassembled WGS sequence"/>
</dbReference>
<accession>A0ABU0VTF6</accession>
<name>A0ABU0VTF6_9RHOB</name>
<protein>
    <submittedName>
        <fullName evidence="2">DUF1127 domain-containing protein</fullName>
    </submittedName>
</protein>
<gene>
    <name evidence="2" type="ORF">Q9295_01390</name>
</gene>
<reference evidence="2 3" key="1">
    <citation type="submission" date="2023-08" db="EMBL/GenBank/DDBJ databases">
        <title>Characterization of two Paracoccaceae strains isolated from Phycosphere and proposal of Xinfangfangia lacusdiani sp. nov.</title>
        <authorList>
            <person name="Deng Y."/>
            <person name="Zhang Y.Q."/>
        </authorList>
    </citation>
    <scope>NUCLEOTIDE SEQUENCE [LARGE SCALE GENOMIC DNA]</scope>
    <source>
        <strain evidence="2 3">CPCC 101601</strain>
    </source>
</reference>
<sequence length="68" mass="7523">MAYVNSAAYAQPSRLAGLYASLMGALARRRLYNETLAELRQLSDRDLADLGISRFSITELAHEATYGK</sequence>
<evidence type="ECO:0000313" key="2">
    <source>
        <dbReference type="EMBL" id="MDQ2065012.1"/>
    </source>
</evidence>